<protein>
    <submittedName>
        <fullName evidence="2">ATP-binding protein</fullName>
    </submittedName>
</protein>
<sequence length="235" mass="25552">MRRLLLAWSGGKDSAWTLHTLRQAGEFEVTGLLTTFTEGLDRASTQGIRRDALHAQARAAGLPLLESWQPPRLDNATYEARFAAALDAAAKRWPGIADIAFGDLLLTDVRDWRVALCQRLGWRAHFPLFDMDTAKLARTMITGGLRARLCCVDTARLDAGFVGRQFDAALLDALPPSIDPCGERGEFHTCVLAGPMFSAPLALMPGDILPGEGNFLYRDFLLPGQNDAGDSAIDG</sequence>
<feature type="domain" description="Diphthamide synthase" evidence="1">
    <location>
        <begin position="6"/>
        <end position="201"/>
    </location>
</feature>
<keyword evidence="2" id="KW-0547">Nucleotide-binding</keyword>
<dbReference type="Proteomes" id="UP000275012">
    <property type="component" value="Unassembled WGS sequence"/>
</dbReference>
<dbReference type="GO" id="GO:0005524">
    <property type="term" value="F:ATP binding"/>
    <property type="evidence" value="ECO:0007669"/>
    <property type="project" value="UniProtKB-KW"/>
</dbReference>
<comment type="caution">
    <text evidence="2">The sequence shown here is derived from an EMBL/GenBank/DDBJ whole genome shotgun (WGS) entry which is preliminary data.</text>
</comment>
<proteinExistence type="predicted"/>
<keyword evidence="3" id="KW-1185">Reference proteome</keyword>
<evidence type="ECO:0000313" key="2">
    <source>
        <dbReference type="EMBL" id="RMH93220.1"/>
    </source>
</evidence>
<gene>
    <name evidence="2" type="ORF">EBB59_06740</name>
</gene>
<dbReference type="Pfam" id="PF01902">
    <property type="entry name" value="Diphthami_syn_2"/>
    <property type="match status" value="1"/>
</dbReference>
<dbReference type="InterPro" id="IPR014729">
    <property type="entry name" value="Rossmann-like_a/b/a_fold"/>
</dbReference>
<dbReference type="SUPFAM" id="SSF52402">
    <property type="entry name" value="Adenine nucleotide alpha hydrolases-like"/>
    <property type="match status" value="1"/>
</dbReference>
<organism evidence="2 3">
    <name type="scientific">Solilutibacter pythonis</name>
    <dbReference type="NCBI Taxonomy" id="2483112"/>
    <lineage>
        <taxon>Bacteria</taxon>
        <taxon>Pseudomonadati</taxon>
        <taxon>Pseudomonadota</taxon>
        <taxon>Gammaproteobacteria</taxon>
        <taxon>Lysobacterales</taxon>
        <taxon>Lysobacteraceae</taxon>
        <taxon>Solilutibacter</taxon>
    </lineage>
</organism>
<name>A0A3M2HZZ7_9GAMM</name>
<accession>A0A3M2HZZ7</accession>
<dbReference type="Gene3D" id="3.90.1490.10">
    <property type="entry name" value="putative n-type atp pyrophosphatase, domain 2"/>
    <property type="match status" value="1"/>
</dbReference>
<dbReference type="InterPro" id="IPR002761">
    <property type="entry name" value="Diphthami_syn_dom"/>
</dbReference>
<dbReference type="Gene3D" id="3.40.50.620">
    <property type="entry name" value="HUPs"/>
    <property type="match status" value="1"/>
</dbReference>
<evidence type="ECO:0000313" key="3">
    <source>
        <dbReference type="Proteomes" id="UP000275012"/>
    </source>
</evidence>
<dbReference type="RefSeq" id="WP_122101377.1">
    <property type="nucleotide sequence ID" value="NZ_RFLY01000007.1"/>
</dbReference>
<dbReference type="CDD" id="cd01994">
    <property type="entry name" value="AANH_PF0828-like"/>
    <property type="match status" value="1"/>
</dbReference>
<dbReference type="OrthoDB" id="3572539at2"/>
<reference evidence="2 3" key="1">
    <citation type="submission" date="2018-10" db="EMBL/GenBank/DDBJ databases">
        <title>Proposal of Lysobacter pythonis sp. nov. isolated from royal pythons (Python regius).</title>
        <authorList>
            <person name="Hans-Juergen B."/>
            <person name="Huptas C."/>
            <person name="Sandra B."/>
            <person name="Igor L."/>
            <person name="Joachim S."/>
            <person name="Siegfried S."/>
            <person name="Mareike W."/>
            <person name="Peter K."/>
        </authorList>
    </citation>
    <scope>NUCLEOTIDE SEQUENCE [LARGE SCALE GENOMIC DNA]</scope>
    <source>
        <strain evidence="2 3">4284/11</strain>
    </source>
</reference>
<evidence type="ECO:0000259" key="1">
    <source>
        <dbReference type="Pfam" id="PF01902"/>
    </source>
</evidence>
<dbReference type="EMBL" id="RFLY01000007">
    <property type="protein sequence ID" value="RMH93220.1"/>
    <property type="molecule type" value="Genomic_DNA"/>
</dbReference>
<dbReference type="AlphaFoldDB" id="A0A3M2HZZ7"/>
<keyword evidence="2" id="KW-0067">ATP-binding</keyword>